<name>A0ACB0L8G2_TRIPR</name>
<protein>
    <submittedName>
        <fullName evidence="1">Uncharacterized protein</fullName>
    </submittedName>
</protein>
<dbReference type="Proteomes" id="UP001177021">
    <property type="component" value="Unassembled WGS sequence"/>
</dbReference>
<gene>
    <name evidence="1" type="ORF">MILVUS5_LOCUS29858</name>
</gene>
<evidence type="ECO:0000313" key="2">
    <source>
        <dbReference type="Proteomes" id="UP001177021"/>
    </source>
</evidence>
<keyword evidence="2" id="KW-1185">Reference proteome</keyword>
<proteinExistence type="predicted"/>
<comment type="caution">
    <text evidence="1">The sequence shown here is derived from an EMBL/GenBank/DDBJ whole genome shotgun (WGS) entry which is preliminary data.</text>
</comment>
<evidence type="ECO:0000313" key="1">
    <source>
        <dbReference type="EMBL" id="CAJ2664726.1"/>
    </source>
</evidence>
<accession>A0ACB0L8G2</accession>
<dbReference type="EMBL" id="CASHSV030000409">
    <property type="protein sequence ID" value="CAJ2664726.1"/>
    <property type="molecule type" value="Genomic_DNA"/>
</dbReference>
<sequence length="99" mass="11575">MMFVKSHIIGVLICLKEKREQVCLNGPCFSRADFASFYKLRIHQIYNLTQVNYETLSDKKIPHLLAMFSWFTRLFLPQDSQNQISSPINTFPCFIGKNI</sequence>
<organism evidence="1 2">
    <name type="scientific">Trifolium pratense</name>
    <name type="common">Red clover</name>
    <dbReference type="NCBI Taxonomy" id="57577"/>
    <lineage>
        <taxon>Eukaryota</taxon>
        <taxon>Viridiplantae</taxon>
        <taxon>Streptophyta</taxon>
        <taxon>Embryophyta</taxon>
        <taxon>Tracheophyta</taxon>
        <taxon>Spermatophyta</taxon>
        <taxon>Magnoliopsida</taxon>
        <taxon>eudicotyledons</taxon>
        <taxon>Gunneridae</taxon>
        <taxon>Pentapetalae</taxon>
        <taxon>rosids</taxon>
        <taxon>fabids</taxon>
        <taxon>Fabales</taxon>
        <taxon>Fabaceae</taxon>
        <taxon>Papilionoideae</taxon>
        <taxon>50 kb inversion clade</taxon>
        <taxon>NPAAA clade</taxon>
        <taxon>Hologalegina</taxon>
        <taxon>IRL clade</taxon>
        <taxon>Trifolieae</taxon>
        <taxon>Trifolium</taxon>
    </lineage>
</organism>
<reference evidence="1" key="1">
    <citation type="submission" date="2023-10" db="EMBL/GenBank/DDBJ databases">
        <authorList>
            <person name="Rodriguez Cubillos JULIANA M."/>
            <person name="De Vega J."/>
        </authorList>
    </citation>
    <scope>NUCLEOTIDE SEQUENCE</scope>
</reference>